<keyword evidence="2" id="KW-0677">Repeat</keyword>
<proteinExistence type="predicted"/>
<dbReference type="PANTHER" id="PTHR46647">
    <property type="entry name" value="RAB9 EFFECTOR PROTEIN WITH KELCH MOTIFS"/>
    <property type="match status" value="1"/>
</dbReference>
<dbReference type="GO" id="GO:0008270">
    <property type="term" value="F:zinc ion binding"/>
    <property type="evidence" value="ECO:0007669"/>
    <property type="project" value="UniProtKB-KW"/>
</dbReference>
<gene>
    <name evidence="5" type="ORF">ZIOFF_014784</name>
</gene>
<dbReference type="Gene3D" id="2.120.10.80">
    <property type="entry name" value="Kelch-type beta propeller"/>
    <property type="match status" value="3"/>
</dbReference>
<reference evidence="5 6" key="1">
    <citation type="submission" date="2020-08" db="EMBL/GenBank/DDBJ databases">
        <title>Plant Genome Project.</title>
        <authorList>
            <person name="Zhang R.-G."/>
        </authorList>
    </citation>
    <scope>NUCLEOTIDE SEQUENCE [LARGE SCALE GENOMIC DNA]</scope>
    <source>
        <tissue evidence="5">Rhizome</tissue>
    </source>
</reference>
<dbReference type="Pfam" id="PF24681">
    <property type="entry name" value="Kelch_KLHDC2_KLHL20_DRC7"/>
    <property type="match status" value="1"/>
</dbReference>
<evidence type="ECO:0000256" key="3">
    <source>
        <dbReference type="PROSITE-ProRule" id="PRU00047"/>
    </source>
</evidence>
<dbReference type="InterPro" id="IPR001878">
    <property type="entry name" value="Znf_CCHC"/>
</dbReference>
<comment type="caution">
    <text evidence="5">The sequence shown here is derived from an EMBL/GenBank/DDBJ whole genome shotgun (WGS) entry which is preliminary data.</text>
</comment>
<dbReference type="Pfam" id="PF00098">
    <property type="entry name" value="zf-CCHC"/>
    <property type="match status" value="1"/>
</dbReference>
<name>A0A8J5HF61_ZINOF</name>
<dbReference type="InterPro" id="IPR052124">
    <property type="entry name" value="Rab9_kelch_effector"/>
</dbReference>
<dbReference type="SUPFAM" id="SSF117281">
    <property type="entry name" value="Kelch motif"/>
    <property type="match status" value="2"/>
</dbReference>
<keyword evidence="6" id="KW-1185">Reference proteome</keyword>
<dbReference type="InterPro" id="IPR015915">
    <property type="entry name" value="Kelch-typ_b-propeller"/>
</dbReference>
<keyword evidence="3" id="KW-0479">Metal-binding</keyword>
<dbReference type="Pfam" id="PF14223">
    <property type="entry name" value="Retrotran_gag_2"/>
    <property type="match status" value="1"/>
</dbReference>
<dbReference type="GO" id="GO:0003676">
    <property type="term" value="F:nucleic acid binding"/>
    <property type="evidence" value="ECO:0007669"/>
    <property type="project" value="InterPro"/>
</dbReference>
<dbReference type="PROSITE" id="PS50158">
    <property type="entry name" value="ZF_CCHC"/>
    <property type="match status" value="2"/>
</dbReference>
<keyword evidence="1" id="KW-0880">Kelch repeat</keyword>
<dbReference type="SMART" id="SM00343">
    <property type="entry name" value="ZnF_C2HC"/>
    <property type="match status" value="2"/>
</dbReference>
<evidence type="ECO:0000259" key="4">
    <source>
        <dbReference type="PROSITE" id="PS50158"/>
    </source>
</evidence>
<feature type="domain" description="CCHC-type" evidence="4">
    <location>
        <begin position="326"/>
        <end position="340"/>
    </location>
</feature>
<dbReference type="SMART" id="SM00612">
    <property type="entry name" value="Kelch"/>
    <property type="match status" value="2"/>
</dbReference>
<dbReference type="SUPFAM" id="SSF57756">
    <property type="entry name" value="Retrovirus zinc finger-like domains"/>
    <property type="match status" value="1"/>
</dbReference>
<evidence type="ECO:0000256" key="2">
    <source>
        <dbReference type="ARBA" id="ARBA00022737"/>
    </source>
</evidence>
<evidence type="ECO:0000256" key="1">
    <source>
        <dbReference type="ARBA" id="ARBA00022441"/>
    </source>
</evidence>
<dbReference type="Pfam" id="PF22936">
    <property type="entry name" value="Pol_BBD"/>
    <property type="match status" value="1"/>
</dbReference>
<organism evidence="5 6">
    <name type="scientific">Zingiber officinale</name>
    <name type="common">Ginger</name>
    <name type="synonym">Amomum zingiber</name>
    <dbReference type="NCBI Taxonomy" id="94328"/>
    <lineage>
        <taxon>Eukaryota</taxon>
        <taxon>Viridiplantae</taxon>
        <taxon>Streptophyta</taxon>
        <taxon>Embryophyta</taxon>
        <taxon>Tracheophyta</taxon>
        <taxon>Spermatophyta</taxon>
        <taxon>Magnoliopsida</taxon>
        <taxon>Liliopsida</taxon>
        <taxon>Zingiberales</taxon>
        <taxon>Zingiberaceae</taxon>
        <taxon>Zingiber</taxon>
    </lineage>
</organism>
<protein>
    <recommendedName>
        <fullName evidence="4">CCHC-type domain-containing protein</fullName>
    </recommendedName>
</protein>
<dbReference type="Gene3D" id="4.10.60.10">
    <property type="entry name" value="Zinc finger, CCHC-type"/>
    <property type="match status" value="1"/>
</dbReference>
<dbReference type="PANTHER" id="PTHR46647:SF1">
    <property type="entry name" value="RAB9 EFFECTOR PROTEIN WITH KELCH MOTIFS"/>
    <property type="match status" value="1"/>
</dbReference>
<dbReference type="InterPro" id="IPR036875">
    <property type="entry name" value="Znf_CCHC_sf"/>
</dbReference>
<dbReference type="Proteomes" id="UP000734854">
    <property type="component" value="Unassembled WGS sequence"/>
</dbReference>
<dbReference type="InterPro" id="IPR054722">
    <property type="entry name" value="PolX-like_BBD"/>
</dbReference>
<keyword evidence="3" id="KW-0862">Zinc</keyword>
<dbReference type="InterPro" id="IPR006652">
    <property type="entry name" value="Kelch_1"/>
</dbReference>
<accession>A0A8J5HF61</accession>
<feature type="domain" description="CCHC-type" evidence="4">
    <location>
        <begin position="308"/>
        <end position="323"/>
    </location>
</feature>
<dbReference type="AlphaFoldDB" id="A0A8J5HF61"/>
<evidence type="ECO:0000313" key="5">
    <source>
        <dbReference type="EMBL" id="KAG6524840.1"/>
    </source>
</evidence>
<keyword evidence="3" id="KW-0863">Zinc-finger</keyword>
<dbReference type="EMBL" id="JACMSC010000004">
    <property type="protein sequence ID" value="KAG6524840.1"/>
    <property type="molecule type" value="Genomic_DNA"/>
</dbReference>
<evidence type="ECO:0000313" key="6">
    <source>
        <dbReference type="Proteomes" id="UP000734854"/>
    </source>
</evidence>
<sequence>MMHWVRAEASDFGGNPPLARSGHTAVNVGKSKVVVFGGFADRKFSNDIAVYDIDIMLITLHPQPGIDLLMANENFSGRIPTETLTIKFTGKNYATWEFQFWMFLKGKELWGHIDGSLMAPENAKDLGQWETKDARIISWLLGSIEAHMVNNLRPFNTAKEMWDYLKRIYHQDNTARRFQLELEIGNLSQGDLSIEQYYSGFLNLWGEYSNIIYSKVPKEALASIQATHEVSKRDQFLMKLRSDFDVARAGLLNRNPVPSLDICLGELLREEQRLATQAVLGASLEKSTVINVAYAAQGRNRGKDQLQCYSCKEFGHTARNCSKKFCNYCKQHGHIIKECPTRPENRQTQAFQATIPNLNVIGPTSTVTGTNQSVLTPEIVQQMILTAFSTLTLQGQGMNISSSWIVGSGASNHMTGSPDLLHNVRQYNGSQNIQIANGSNLPITAIGDIGSSFSHEPSVSWDKEQDLAVAAFFWKTGGGEAGLVESYVVSLLRQGEMWVMLTMKPLEKLAARTVRAWVFVLLVENKLWYTPECTGVGSDGQVGPSARAFHVAIAIDCNMFIFGGRSGSKRVGDFWMLDTDIWQWSELTSFGDLPSPREFAAVSAIGNRKIVMYGGWDGKKWLSDVYIMDTMSLEWMELSITGSAPPPRCGHSATMVEKRLLIFGGRGGSGPIMGDLWALKGIIDEENETPGWTQLKLPGQTPSPRCGHTITSGGHYLLLFGGHGTGGWLSRYDVYHNDCIILDRVSVQWKRLATSNDPPAPRAYHSMTSIGSRYLLFGGFDGKTTFGDIWWLVPEDDPIAKRLQSAPNPPPEIKPVEMMDGLAESLPKEVQNEPSPVVELQKKLGIMLSSSTSQTNIVEEVNDEELIELSSKLAGEALSTPGHYMSIQILREYWKNASASSIQLQELGPLLRDYQRLIVNQLEYLISDIPSITTNLTRQHRFFHLKSASQFVFSSIPVERMVASLGINLRMDDIPKLLDEYRQLKLSSYHQATAAEMVKNHTSIEWTCHPPEGTLKQSWCQFPPTGLCPSGKQQVEMQKSKSTLEAIEKKGAEQVKCQIDDQL</sequence>